<name>A0A0S4TCU4_CRYHO</name>
<dbReference type="VEuPathDB" id="CryptoDB:GY17_00003845"/>
<protein>
    <submittedName>
        <fullName evidence="1">Uncharacterized protein</fullName>
    </submittedName>
</protein>
<evidence type="ECO:0000313" key="3">
    <source>
        <dbReference type="Proteomes" id="UP001429100"/>
    </source>
</evidence>
<dbReference type="Proteomes" id="UP000199752">
    <property type="component" value="Chromosome 3"/>
</dbReference>
<keyword evidence="3" id="KW-1185">Reference proteome</keyword>
<dbReference type="VEuPathDB" id="CryptoDB:CHUDEA3_480"/>
<dbReference type="VEuPathDB" id="CryptoDB:Chro.30065"/>
<accession>A0A0S4TCU4</accession>
<reference evidence="1" key="2">
    <citation type="submission" date="2015-08" db="EMBL/GenBank/DDBJ databases">
        <authorList>
            <person name="Babu N.S."/>
            <person name="Beckwith C.J."/>
            <person name="Beseler K.G."/>
            <person name="Brison A."/>
            <person name="Carone J.V."/>
            <person name="Caskin T.P."/>
            <person name="Diamond M."/>
            <person name="Durham M.E."/>
            <person name="Foxe J.M."/>
            <person name="Go M."/>
            <person name="Henderson B.A."/>
            <person name="Jones I.B."/>
            <person name="McGettigan J.A."/>
            <person name="Micheletti S.J."/>
            <person name="Nasrallah M.E."/>
            <person name="Ortiz D."/>
            <person name="Piller C.R."/>
            <person name="Privatt S.R."/>
            <person name="Schneider S.L."/>
            <person name="Sharp S."/>
            <person name="Smith T.C."/>
            <person name="Stanton J.D."/>
            <person name="Ullery H.E."/>
            <person name="Wilson R.J."/>
            <person name="Serrano M.G."/>
            <person name="Buck G."/>
            <person name="Lee V."/>
            <person name="Wang Y."/>
            <person name="Carvalho R."/>
            <person name="Voegtly L."/>
            <person name="Shi R."/>
            <person name="Duckworth R."/>
            <person name="Johnson A."/>
            <person name="Loviza R."/>
            <person name="Walstead R."/>
            <person name="Shah Z."/>
            <person name="Kiflezghi M."/>
            <person name="Wade K."/>
            <person name="Ball S.L."/>
            <person name="Bradley K.W."/>
            <person name="Asai D.J."/>
            <person name="Bowman C.A."/>
            <person name="Russell D.A."/>
            <person name="Pope W.H."/>
            <person name="Jacobs-Sera D."/>
            <person name="Hendrix R.W."/>
            <person name="Hatfull G.F."/>
        </authorList>
    </citation>
    <scope>NUCLEOTIDE SEQUENCE [LARGE SCALE GENOMIC DNA]</scope>
</reference>
<dbReference type="EMBL" id="JTAI01000025">
    <property type="protein sequence ID" value="PPS92979.1"/>
    <property type="molecule type" value="Genomic_DNA"/>
</dbReference>
<evidence type="ECO:0000313" key="2">
    <source>
        <dbReference type="EMBL" id="PPS92979.1"/>
    </source>
</evidence>
<dbReference type="Proteomes" id="UP001429100">
    <property type="component" value="Unassembled WGS sequence"/>
</dbReference>
<dbReference type="OrthoDB" id="340991at2759"/>
<reference evidence="2 3" key="1">
    <citation type="submission" date="2014-11" db="EMBL/GenBank/DDBJ databases">
        <title>Comparative genomic analysis of Cryptosporidium hominis reveals occurrence of genetic recombination in virulent subtypes.</title>
        <authorList>
            <person name="Guo Y."/>
            <person name="Tang K."/>
            <person name="Frace M."/>
            <person name="Li N."/>
            <person name="Roellig D.M."/>
            <person name="Sammons S."/>
            <person name="Knipe K."/>
            <person name="Rowe L."/>
            <person name="Feng Y."/>
            <person name="Xiao L."/>
        </authorList>
    </citation>
    <scope>NUCLEOTIDE SEQUENCE [LARGE SCALE GENOMIC DNA]</scope>
    <source>
        <strain evidence="2">30976</strain>
    </source>
</reference>
<dbReference type="VEuPathDB" id="CryptoDB:ChTU502y2012_384g0125"/>
<proteinExistence type="predicted"/>
<sequence>MRNIRFIPQLGIFVLGLIIICFGVSECYHEEKSLESSQVFQKDPQFKLEQSGSYREDPERMRNLDEFIKYLVNDVLFPLEGIVKGYCLFRSVSDEAKEDLGLYNKESIAVATILLSGKWKNPINFILRCRESLRVVSNGMKVSSFEHSSESWSSITSARRKMKASRIKICFKARICSRMMKKEEGTDNLRRFLIDRTQYGLIYPDQGSEMAVWNTVREFKDILSAGILKGSIKNHIRVIIMFNYMNKILSQIGKQPVTLFVCIALINSMVRERSLSEWLSFSRSKTSSRNRLNEPGIDPVTNLRYDTRLNIKENISNFQIRTCNHVIWTSEVLLSERQVQVIGVNSNQIYTLRKRISWMCNKMFTM</sequence>
<dbReference type="EMBL" id="LN877949">
    <property type="protein sequence ID" value="CUV04873.1"/>
    <property type="molecule type" value="Genomic_DNA"/>
</dbReference>
<organism evidence="1">
    <name type="scientific">Cryptosporidium hominis</name>
    <dbReference type="NCBI Taxonomy" id="237895"/>
    <lineage>
        <taxon>Eukaryota</taxon>
        <taxon>Sar</taxon>
        <taxon>Alveolata</taxon>
        <taxon>Apicomplexa</taxon>
        <taxon>Conoidasida</taxon>
        <taxon>Coccidia</taxon>
        <taxon>Eucoccidiorida</taxon>
        <taxon>Eimeriorina</taxon>
        <taxon>Cryptosporidiidae</taxon>
        <taxon>Cryptosporidium</taxon>
    </lineage>
</organism>
<dbReference type="AlphaFoldDB" id="A0A0S4TCU4"/>
<reference evidence="2 3" key="3">
    <citation type="submission" date="2017-10" db="EMBL/GenBank/DDBJ databases">
        <title>Consistent, comparative and evidence-based genome annotation and re-annotation for the closely-related species, Cryptosporidium parvum, C. hominis and C. tyzzeri.</title>
        <authorList>
            <person name="Baptista R.P."/>
            <person name="Li Y."/>
            <person name="Sateriale A."/>
            <person name="Striepen B."/>
            <person name="Kissinger J.C."/>
        </authorList>
    </citation>
    <scope>NUCLEOTIDE SEQUENCE [LARGE SCALE GENOMIC DNA]</scope>
    <source>
        <strain evidence="2">30976</strain>
    </source>
</reference>
<gene>
    <name evidence="1" type="ORF">CHUDEA3_480</name>
    <name evidence="2" type="ORF">GY17_00003845</name>
</gene>
<evidence type="ECO:0000313" key="1">
    <source>
        <dbReference type="EMBL" id="CUV04873.1"/>
    </source>
</evidence>